<proteinExistence type="predicted"/>
<dbReference type="KEGG" id="ptc:phytr_6480"/>
<accession>A0A2P1P8I9</accession>
<organism evidence="1 2">
    <name type="scientific">Candidatus Phycorickettsia trachydisci</name>
    <dbReference type="NCBI Taxonomy" id="2115978"/>
    <lineage>
        <taxon>Bacteria</taxon>
        <taxon>Pseudomonadati</taxon>
        <taxon>Pseudomonadota</taxon>
        <taxon>Alphaproteobacteria</taxon>
        <taxon>Rickettsiales</taxon>
        <taxon>Rickettsiaceae</taxon>
        <taxon>Candidatus Phycorickettsia</taxon>
    </lineage>
</organism>
<name>A0A2P1P8I9_9RICK</name>
<sequence>MNNSHNNIIKSSIAFFLLPVATYFYQGYKKSNSPSTFEQAADNLGFKGYKKGSKIVSAKEHQEALLNILQMSGYFTPTKLWQGINALNLKDPEIVFNKLYSAIKKSKADQNFDQFNPKILRKNFGKGSGLDEQDMKDLLLYLSQNAFNRKIGQERNELTSLNWMQEHEEEFNKAAEVLKLIDRHEPSYQEYDTAWIAGASRVGLLARIIDYKFITSKYSLTFKENPIVLAGARELWANLDGISPTVLAKLEHASSQITDMDLLDASVPVGENNDRIEEGKSYIPYLAKKNKIKLDEQSPLIEYKTEEECPKGRMPGRIYPNYADGEQNRLTETTMSYDLIEKYLPNSVVIDSHLGPEQRPNTATTARDAGMNLVQKIQEGEYAYQKELIILFVSNNPYIERQTIVSQREVNKILKALDLDSQGYSIKLDGVGFKSKQDVVTVHSESAALFAERYKDACDNSTCKRPIETLLFQTRDTTPPTDIPEEFLDTPTYWDMSGLSGLFQDAWDLVLP</sequence>
<dbReference type="Proteomes" id="UP000241762">
    <property type="component" value="Chromosome"/>
</dbReference>
<gene>
    <name evidence="1" type="ORF">phytr_6480</name>
</gene>
<evidence type="ECO:0000313" key="1">
    <source>
        <dbReference type="EMBL" id="AVP87589.1"/>
    </source>
</evidence>
<dbReference type="OrthoDB" id="7161657at2"/>
<dbReference type="RefSeq" id="WP_106874446.1">
    <property type="nucleotide sequence ID" value="NZ_CP027845.1"/>
</dbReference>
<keyword evidence="2" id="KW-1185">Reference proteome</keyword>
<protein>
    <submittedName>
        <fullName evidence="1">Uncharacterized protein</fullName>
    </submittedName>
</protein>
<dbReference type="AlphaFoldDB" id="A0A2P1P8I9"/>
<evidence type="ECO:0000313" key="2">
    <source>
        <dbReference type="Proteomes" id="UP000241762"/>
    </source>
</evidence>
<dbReference type="EMBL" id="CP027845">
    <property type="protein sequence ID" value="AVP87589.1"/>
    <property type="molecule type" value="Genomic_DNA"/>
</dbReference>
<reference evidence="1 2" key="1">
    <citation type="submission" date="2018-03" db="EMBL/GenBank/DDBJ databases">
        <title>A gene transfer event suggests a long-term partnership between eustigmatophyte algae and a novel lineage of endosymbiotic bacteria.</title>
        <authorList>
            <person name="Yurchenko T."/>
            <person name="Sevcikova T."/>
            <person name="Pribyl P."/>
            <person name="El Karkouri K."/>
            <person name="Klimes V."/>
            <person name="Amaral R."/>
            <person name="Zbrankova V."/>
            <person name="Kim E."/>
            <person name="Raoult D."/>
            <person name="Santos L.M.A."/>
            <person name="Elias M."/>
        </authorList>
    </citation>
    <scope>NUCLEOTIDE SEQUENCE [LARGE SCALE GENOMIC DNA]</scope>
    <source>
        <strain evidence="1">CCALA 838</strain>
    </source>
</reference>